<evidence type="ECO:0000313" key="1">
    <source>
        <dbReference type="EMBL" id="KAF3949831.1"/>
    </source>
</evidence>
<proteinExistence type="predicted"/>
<dbReference type="Proteomes" id="UP000737018">
    <property type="component" value="Unassembled WGS sequence"/>
</dbReference>
<dbReference type="EMBL" id="JRKL02005837">
    <property type="protein sequence ID" value="KAF3949831.1"/>
    <property type="molecule type" value="Genomic_DNA"/>
</dbReference>
<evidence type="ECO:0000313" key="2">
    <source>
        <dbReference type="Proteomes" id="UP000737018"/>
    </source>
</evidence>
<keyword evidence="2" id="KW-1185">Reference proteome</keyword>
<comment type="caution">
    <text evidence="1">The sequence shown here is derived from an EMBL/GenBank/DDBJ whole genome shotgun (WGS) entry which is preliminary data.</text>
</comment>
<accession>A0A8J4QN99</accession>
<reference evidence="1" key="1">
    <citation type="submission" date="2020-03" db="EMBL/GenBank/DDBJ databases">
        <title>Castanea mollissima Vanexum genome sequencing.</title>
        <authorList>
            <person name="Staton M."/>
        </authorList>
    </citation>
    <scope>NUCLEOTIDE SEQUENCE</scope>
    <source>
        <tissue evidence="1">Leaf</tissue>
    </source>
</reference>
<gene>
    <name evidence="1" type="ORF">CMV_024341</name>
</gene>
<dbReference type="AlphaFoldDB" id="A0A8J4QN99"/>
<sequence>MMKLLCMAAVCWCNECTIATWSMEEIFFFLFFYLGYMHAAMTNQQLIDSGNRMMDKTDQGIGGHKRLFKTPSMLEQKLQLLSRIRLNK</sequence>
<organism evidence="1 2">
    <name type="scientific">Castanea mollissima</name>
    <name type="common">Chinese chestnut</name>
    <dbReference type="NCBI Taxonomy" id="60419"/>
    <lineage>
        <taxon>Eukaryota</taxon>
        <taxon>Viridiplantae</taxon>
        <taxon>Streptophyta</taxon>
        <taxon>Embryophyta</taxon>
        <taxon>Tracheophyta</taxon>
        <taxon>Spermatophyta</taxon>
        <taxon>Magnoliopsida</taxon>
        <taxon>eudicotyledons</taxon>
        <taxon>Gunneridae</taxon>
        <taxon>Pentapetalae</taxon>
        <taxon>rosids</taxon>
        <taxon>fabids</taxon>
        <taxon>Fagales</taxon>
        <taxon>Fagaceae</taxon>
        <taxon>Castanea</taxon>
    </lineage>
</organism>
<name>A0A8J4QN99_9ROSI</name>
<protein>
    <submittedName>
        <fullName evidence="1">Uncharacterized protein</fullName>
    </submittedName>
</protein>